<reference evidence="2" key="1">
    <citation type="journal article" date="2014" name="Nat. Genet.">
        <title>A reference genome for common bean and genome-wide analysis of dual domestications.</title>
        <authorList>
            <person name="Schmutz J."/>
            <person name="McClean P.E."/>
            <person name="Mamidi S."/>
            <person name="Wu G.A."/>
            <person name="Cannon S.B."/>
            <person name="Grimwood J."/>
            <person name="Jenkins J."/>
            <person name="Shu S."/>
            <person name="Song Q."/>
            <person name="Chavarro C."/>
            <person name="Torres-Torres M."/>
            <person name="Geffroy V."/>
            <person name="Moghaddam S.M."/>
            <person name="Gao D."/>
            <person name="Abernathy B."/>
            <person name="Barry K."/>
            <person name="Blair M."/>
            <person name="Brick M.A."/>
            <person name="Chovatia M."/>
            <person name="Gepts P."/>
            <person name="Goodstein D.M."/>
            <person name="Gonzales M."/>
            <person name="Hellsten U."/>
            <person name="Hyten D.L."/>
            <person name="Jia G."/>
            <person name="Kelly J.D."/>
            <person name="Kudrna D."/>
            <person name="Lee R."/>
            <person name="Richard M.M."/>
            <person name="Miklas P.N."/>
            <person name="Osorno J.M."/>
            <person name="Rodrigues J."/>
            <person name="Thareau V."/>
            <person name="Urrea C.A."/>
            <person name="Wang M."/>
            <person name="Yu Y."/>
            <person name="Zhang M."/>
            <person name="Wing R.A."/>
            <person name="Cregan P.B."/>
            <person name="Rokhsar D.S."/>
            <person name="Jackson S.A."/>
        </authorList>
    </citation>
    <scope>NUCLEOTIDE SEQUENCE [LARGE SCALE GENOMIC DNA]</scope>
    <source>
        <strain evidence="2">cv. G19833</strain>
    </source>
</reference>
<keyword evidence="2" id="KW-1185">Reference proteome</keyword>
<evidence type="ECO:0000313" key="1">
    <source>
        <dbReference type="EMBL" id="ESW24027.1"/>
    </source>
</evidence>
<dbReference type="EMBL" id="CM002291">
    <property type="protein sequence ID" value="ESW24027.1"/>
    <property type="molecule type" value="Genomic_DNA"/>
</dbReference>
<organism evidence="1 2">
    <name type="scientific">Phaseolus vulgaris</name>
    <name type="common">Kidney bean</name>
    <name type="synonym">French bean</name>
    <dbReference type="NCBI Taxonomy" id="3885"/>
    <lineage>
        <taxon>Eukaryota</taxon>
        <taxon>Viridiplantae</taxon>
        <taxon>Streptophyta</taxon>
        <taxon>Embryophyta</taxon>
        <taxon>Tracheophyta</taxon>
        <taxon>Spermatophyta</taxon>
        <taxon>Magnoliopsida</taxon>
        <taxon>eudicotyledons</taxon>
        <taxon>Gunneridae</taxon>
        <taxon>Pentapetalae</taxon>
        <taxon>rosids</taxon>
        <taxon>fabids</taxon>
        <taxon>Fabales</taxon>
        <taxon>Fabaceae</taxon>
        <taxon>Papilionoideae</taxon>
        <taxon>50 kb inversion clade</taxon>
        <taxon>NPAAA clade</taxon>
        <taxon>indigoferoid/millettioid clade</taxon>
        <taxon>Phaseoleae</taxon>
        <taxon>Phaseolus</taxon>
    </lineage>
</organism>
<sequence>KWIWKLGTQTHGLWKEILIPKYGGWREIRNLKVKNEESLWWRDIQSIANKEDWGGNGIRVWNDRWLDNTTVKDRFPRLYDISNNKEANLEEIVLWINNRWVWKLERRCSQFEWEKELINTLIKN</sequence>
<proteinExistence type="predicted"/>
<gene>
    <name evidence="1" type="ORF">PHAVU_004G096000g</name>
</gene>
<dbReference type="OMA" id="AICGEND"/>
<dbReference type="Proteomes" id="UP000000226">
    <property type="component" value="Chromosome 4"/>
</dbReference>
<protein>
    <recommendedName>
        <fullName evidence="3">Reverse transcriptase zinc-binding domain-containing protein</fullName>
    </recommendedName>
</protein>
<feature type="non-terminal residue" evidence="1">
    <location>
        <position position="1"/>
    </location>
</feature>
<evidence type="ECO:0000313" key="2">
    <source>
        <dbReference type="Proteomes" id="UP000000226"/>
    </source>
</evidence>
<name>V7C1H0_PHAVU</name>
<dbReference type="PANTHER" id="PTHR36617:SF5">
    <property type="entry name" value="OS05G0421675 PROTEIN"/>
    <property type="match status" value="1"/>
</dbReference>
<evidence type="ECO:0008006" key="3">
    <source>
        <dbReference type="Google" id="ProtNLM"/>
    </source>
</evidence>
<dbReference type="STRING" id="3885.V7C1H0"/>
<accession>V7C1H0</accession>
<dbReference type="PANTHER" id="PTHR36617">
    <property type="entry name" value="PROTEIN, PUTATIVE-RELATED"/>
    <property type="match status" value="1"/>
</dbReference>
<dbReference type="Gramene" id="ESW24027">
    <property type="protein sequence ID" value="ESW24027"/>
    <property type="gene ID" value="PHAVU_004G096000g"/>
</dbReference>
<dbReference type="AlphaFoldDB" id="V7C1H0"/>
<dbReference type="OrthoDB" id="1743609at2759"/>